<dbReference type="Gene3D" id="3.30.450.20">
    <property type="entry name" value="PAS domain"/>
    <property type="match status" value="1"/>
</dbReference>
<dbReference type="PROSITE" id="PS50112">
    <property type="entry name" value="PAS"/>
    <property type="match status" value="1"/>
</dbReference>
<dbReference type="InterPro" id="IPR000014">
    <property type="entry name" value="PAS"/>
</dbReference>
<dbReference type="AlphaFoldDB" id="A0A7T5VFE6"/>
<evidence type="ECO:0000313" key="3">
    <source>
        <dbReference type="EMBL" id="QQG66736.1"/>
    </source>
</evidence>
<dbReference type="RefSeq" id="WP_199263020.1">
    <property type="nucleotide sequence ID" value="NZ_CP054140.1"/>
</dbReference>
<keyword evidence="4" id="KW-1185">Reference proteome</keyword>
<dbReference type="InterPro" id="IPR035965">
    <property type="entry name" value="PAS-like_dom_sf"/>
</dbReference>
<evidence type="ECO:0000259" key="2">
    <source>
        <dbReference type="PROSITE" id="PS50113"/>
    </source>
</evidence>
<gene>
    <name evidence="3" type="ORF">HP555_13100</name>
</gene>
<organism evidence="3 4">
    <name type="scientific">Desulfobulbus oligotrophicus</name>
    <dbReference type="NCBI Taxonomy" id="1909699"/>
    <lineage>
        <taxon>Bacteria</taxon>
        <taxon>Pseudomonadati</taxon>
        <taxon>Thermodesulfobacteriota</taxon>
        <taxon>Desulfobulbia</taxon>
        <taxon>Desulfobulbales</taxon>
        <taxon>Desulfobulbaceae</taxon>
        <taxon>Desulfobulbus</taxon>
    </lineage>
</organism>
<dbReference type="Proteomes" id="UP000596092">
    <property type="component" value="Chromosome"/>
</dbReference>
<evidence type="ECO:0000313" key="4">
    <source>
        <dbReference type="Proteomes" id="UP000596092"/>
    </source>
</evidence>
<feature type="domain" description="PAC" evidence="2">
    <location>
        <begin position="73"/>
        <end position="130"/>
    </location>
</feature>
<dbReference type="PANTHER" id="PTHR44757">
    <property type="entry name" value="DIGUANYLATE CYCLASE DGCP"/>
    <property type="match status" value="1"/>
</dbReference>
<dbReference type="EMBL" id="CP054140">
    <property type="protein sequence ID" value="QQG66736.1"/>
    <property type="molecule type" value="Genomic_DNA"/>
</dbReference>
<reference evidence="3 4" key="1">
    <citation type="submission" date="2020-05" db="EMBL/GenBank/DDBJ databases">
        <title>Complete genome of Desulfobulbus oligotrophicus.</title>
        <authorList>
            <person name="Podar M."/>
        </authorList>
    </citation>
    <scope>NUCLEOTIDE SEQUENCE [LARGE SCALE GENOMIC DNA]</scope>
    <source>
        <strain evidence="3 4">Prop6</strain>
    </source>
</reference>
<dbReference type="SMART" id="SM00091">
    <property type="entry name" value="PAS"/>
    <property type="match status" value="1"/>
</dbReference>
<protein>
    <submittedName>
        <fullName evidence="3">PAS domain S-box protein</fullName>
    </submittedName>
</protein>
<name>A0A7T5VFE6_9BACT</name>
<dbReference type="InterPro" id="IPR013656">
    <property type="entry name" value="PAS_4"/>
</dbReference>
<dbReference type="PANTHER" id="PTHR44757:SF2">
    <property type="entry name" value="BIOFILM ARCHITECTURE MAINTENANCE PROTEIN MBAA"/>
    <property type="match status" value="1"/>
</dbReference>
<sequence>MDRQLQQLIEASPDAILVTDREGKILYWNTGAEHMFGYPAAEAVGQSLDLIIPENLRARHWDGYYRVMATGRTKYTTDLLTSPGMHKDGSRISLEFSIVLLRDENGEIDGCASVMRDVTARWNKEKTLKKQLADCRSQLT</sequence>
<dbReference type="SUPFAM" id="SSF55785">
    <property type="entry name" value="PYP-like sensor domain (PAS domain)"/>
    <property type="match status" value="1"/>
</dbReference>
<dbReference type="Pfam" id="PF08448">
    <property type="entry name" value="PAS_4"/>
    <property type="match status" value="1"/>
</dbReference>
<dbReference type="InterPro" id="IPR000700">
    <property type="entry name" value="PAS-assoc_C"/>
</dbReference>
<dbReference type="InterPro" id="IPR052155">
    <property type="entry name" value="Biofilm_reg_signaling"/>
</dbReference>
<proteinExistence type="predicted"/>
<dbReference type="PROSITE" id="PS50113">
    <property type="entry name" value="PAC"/>
    <property type="match status" value="1"/>
</dbReference>
<feature type="domain" description="PAS" evidence="1">
    <location>
        <begin position="1"/>
        <end position="55"/>
    </location>
</feature>
<dbReference type="KEGG" id="dog:HP555_13100"/>
<evidence type="ECO:0000259" key="1">
    <source>
        <dbReference type="PROSITE" id="PS50112"/>
    </source>
</evidence>
<accession>A0A7T5VFE6</accession>
<dbReference type="CDD" id="cd00130">
    <property type="entry name" value="PAS"/>
    <property type="match status" value="1"/>
</dbReference>
<dbReference type="NCBIfam" id="TIGR00229">
    <property type="entry name" value="sensory_box"/>
    <property type="match status" value="1"/>
</dbReference>